<evidence type="ECO:0000313" key="3">
    <source>
        <dbReference type="Proteomes" id="UP001596414"/>
    </source>
</evidence>
<keyword evidence="2" id="KW-0808">Transferase</keyword>
<dbReference type="PANTHER" id="PTHR45947:SF3">
    <property type="entry name" value="SULFOQUINOVOSYL TRANSFERASE SQD2"/>
    <property type="match status" value="1"/>
</dbReference>
<dbReference type="Gene3D" id="3.40.50.2000">
    <property type="entry name" value="Glycogen Phosphorylase B"/>
    <property type="match status" value="2"/>
</dbReference>
<evidence type="ECO:0000313" key="2">
    <source>
        <dbReference type="EMBL" id="MFC7125132.1"/>
    </source>
</evidence>
<dbReference type="Pfam" id="PF00534">
    <property type="entry name" value="Glycos_transf_1"/>
    <property type="match status" value="1"/>
</dbReference>
<dbReference type="EMBL" id="JBHSZQ010000004">
    <property type="protein sequence ID" value="MFC7125132.1"/>
    <property type="molecule type" value="Genomic_DNA"/>
</dbReference>
<accession>A0ABD5X9S0</accession>
<dbReference type="RefSeq" id="WP_267636133.1">
    <property type="nucleotide sequence ID" value="NZ_JAODIY010000004.1"/>
</dbReference>
<dbReference type="InterPro" id="IPR001296">
    <property type="entry name" value="Glyco_trans_1"/>
</dbReference>
<dbReference type="SUPFAM" id="SSF53756">
    <property type="entry name" value="UDP-Glycosyltransferase/glycogen phosphorylase"/>
    <property type="match status" value="1"/>
</dbReference>
<reference evidence="2 3" key="1">
    <citation type="journal article" date="2014" name="Int. J. Syst. Evol. Microbiol.">
        <title>Complete genome sequence of Corynebacterium casei LMG S-19264T (=DSM 44701T), isolated from a smear-ripened cheese.</title>
        <authorList>
            <consortium name="US DOE Joint Genome Institute (JGI-PGF)"/>
            <person name="Walter F."/>
            <person name="Albersmeier A."/>
            <person name="Kalinowski J."/>
            <person name="Ruckert C."/>
        </authorList>
    </citation>
    <scope>NUCLEOTIDE SEQUENCE [LARGE SCALE GENOMIC DNA]</scope>
    <source>
        <strain evidence="2 3">CGMCC 4.7215</strain>
    </source>
</reference>
<evidence type="ECO:0000259" key="1">
    <source>
        <dbReference type="Pfam" id="PF00534"/>
    </source>
</evidence>
<organism evidence="2 3">
    <name type="scientific">Halovenus rubra</name>
    <dbReference type="NCBI Taxonomy" id="869890"/>
    <lineage>
        <taxon>Archaea</taxon>
        <taxon>Methanobacteriati</taxon>
        <taxon>Methanobacteriota</taxon>
        <taxon>Stenosarchaea group</taxon>
        <taxon>Halobacteria</taxon>
        <taxon>Halobacteriales</taxon>
        <taxon>Haloarculaceae</taxon>
        <taxon>Halovenus</taxon>
    </lineage>
</organism>
<comment type="caution">
    <text evidence="2">The sequence shown here is derived from an EMBL/GenBank/DDBJ whole genome shotgun (WGS) entry which is preliminary data.</text>
</comment>
<dbReference type="CDD" id="cd03801">
    <property type="entry name" value="GT4_PimA-like"/>
    <property type="match status" value="1"/>
</dbReference>
<gene>
    <name evidence="2" type="ORF">ACFQJ7_03640</name>
</gene>
<feature type="domain" description="Glycosyl transferase family 1" evidence="1">
    <location>
        <begin position="193"/>
        <end position="351"/>
    </location>
</feature>
<name>A0ABD5X9S0_9EURY</name>
<dbReference type="PANTHER" id="PTHR45947">
    <property type="entry name" value="SULFOQUINOVOSYL TRANSFERASE SQD2"/>
    <property type="match status" value="1"/>
</dbReference>
<dbReference type="EC" id="2.4.-.-" evidence="2"/>
<keyword evidence="2" id="KW-0328">Glycosyltransferase</keyword>
<dbReference type="Proteomes" id="UP001596414">
    <property type="component" value="Unassembled WGS sequence"/>
</dbReference>
<dbReference type="AlphaFoldDB" id="A0ABD5X9S0"/>
<sequence>MTSEIDDVCIVTQPGGDHEEKSHERDLARILSELTSIVVLTANIGDESPLRAEQDVIEYSSRSAGGHIITELVQFVLNQLRLCRSLVAREERIVLFFGTTSYLLPIIVARLVGKQVVLLPRGDVALSVQLRWERQLPDQLARFLAQCVSTLEEAGYRTAHAIITYTPSMAETLGADQYDDKLYPHGARFIDTDEFAVQTPFEDRGRTVGFVGRLDVEKQIPVLVEMVKHLPDDIRIVFVGDGEYRTYLEEELSEEISAGKVEVPGWVSHDEVSNQYNRFRLLLLPSAETEGLPTTVLEGMACGTPSYATPVSGVPDVVHNEETGFIMHQVDSTVLADEVTAILESEEIDDISRAARELIETEYSFKAAVSRYENILQEISLK</sequence>
<dbReference type="GO" id="GO:0016757">
    <property type="term" value="F:glycosyltransferase activity"/>
    <property type="evidence" value="ECO:0007669"/>
    <property type="project" value="UniProtKB-KW"/>
</dbReference>
<proteinExistence type="predicted"/>
<protein>
    <submittedName>
        <fullName evidence="2">Glycosyltransferase family 4 protein</fullName>
        <ecNumber evidence="2">2.4.-.-</ecNumber>
    </submittedName>
</protein>
<dbReference type="InterPro" id="IPR050194">
    <property type="entry name" value="Glycosyltransferase_grp1"/>
</dbReference>